<feature type="transmembrane region" description="Helical" evidence="5">
    <location>
        <begin position="40"/>
        <end position="58"/>
    </location>
</feature>
<dbReference type="Proteomes" id="UP000185696">
    <property type="component" value="Unassembled WGS sequence"/>
</dbReference>
<dbReference type="GO" id="GO:0000160">
    <property type="term" value="P:phosphorelay signal transduction system"/>
    <property type="evidence" value="ECO:0007669"/>
    <property type="project" value="UniProtKB-KW"/>
</dbReference>
<feature type="transmembrane region" description="Helical" evidence="5">
    <location>
        <begin position="152"/>
        <end position="170"/>
    </location>
</feature>
<evidence type="ECO:0000313" key="8">
    <source>
        <dbReference type="Proteomes" id="UP000185696"/>
    </source>
</evidence>
<evidence type="ECO:0000256" key="2">
    <source>
        <dbReference type="ARBA" id="ARBA00022777"/>
    </source>
</evidence>
<dbReference type="InterPro" id="IPR003594">
    <property type="entry name" value="HATPase_dom"/>
</dbReference>
<dbReference type="PANTHER" id="PTHR24421">
    <property type="entry name" value="NITRATE/NITRITE SENSOR PROTEIN NARX-RELATED"/>
    <property type="match status" value="1"/>
</dbReference>
<evidence type="ECO:0000259" key="6">
    <source>
        <dbReference type="Pfam" id="PF02518"/>
    </source>
</evidence>
<keyword evidence="5" id="KW-1133">Transmembrane helix</keyword>
<evidence type="ECO:0000256" key="3">
    <source>
        <dbReference type="ARBA" id="ARBA00023012"/>
    </source>
</evidence>
<keyword evidence="5" id="KW-0472">Membrane</keyword>
<evidence type="ECO:0000256" key="1">
    <source>
        <dbReference type="ARBA" id="ARBA00022679"/>
    </source>
</evidence>
<feature type="transmembrane region" description="Helical" evidence="5">
    <location>
        <begin position="70"/>
        <end position="89"/>
    </location>
</feature>
<keyword evidence="3" id="KW-0902">Two-component regulatory system</keyword>
<sequence length="748" mass="80007">MIGSAERGLRRQGLKYALALRLAVVGVASLGSFVESAPRPVVAISVVVLLNVWNVLYATTMVRGPDRARYWLVPVDVAVTCALAVTQLWTASAEGGAAGTNWVLAAVGITIVSYSWQIGPAGLAAATVVVVPALLAGSALARPGDWLSSVPLQLWLVMEVVLSFAIYRFVRRAARAADRQVERGELVRRQAAVAASRRVDEREYLAALHDTASATLLMVGAGIAGGRQQWLADQAARDLEVIGGPSIVSSREADLIPMLRDVGRLTPLRVHLDLPETLRMPATTAVLLCHGTREALTNVVRHAGVGEATVTARPDGDLVSVEVVDHGVGFDPQRLPRHRYGLTRSLVERMDRAGGQAEVHSRPGHGTRVRLSCPRRPTELAGDDTEVFGSVFLTGLRWAVVVMNLVILTCLDLPKLIANLDIYPQVWPQFLAWGGFVAVTIGVALRIHRGGDLGRWRWALIALVFALSAVATAAIPPEHRLGTVHWSEGDAGWTLVLLLLDVRVPVFVGVLVAQYVMTFAHAALGGDSALPVTSLVSATVIVLGYQFAVGLIAAVLRRLASSSARAARAEEQVRTEEAVAEQLHRDRVERYAGLADTTVPLLRGLASGTLDPGAEDTRRRCAVEAAKMRRLLAEDATAPDPLLHELRACIELAERNGVSVSFAEAGVRPVIPREVRRVLTEPAIAALATARGRVRLTVAGADGTVTVSVIADCPPQAVPVPNTDQIATSTMLDGDRLWIQATWQGGRG</sequence>
<dbReference type="InterPro" id="IPR050482">
    <property type="entry name" value="Sensor_HK_TwoCompSys"/>
</dbReference>
<dbReference type="InterPro" id="IPR036890">
    <property type="entry name" value="HATPase_C_sf"/>
</dbReference>
<keyword evidence="2" id="KW-0418">Kinase</keyword>
<evidence type="ECO:0000256" key="4">
    <source>
        <dbReference type="SAM" id="Coils"/>
    </source>
</evidence>
<dbReference type="EMBL" id="MSIF01000003">
    <property type="protein sequence ID" value="OLF12063.1"/>
    <property type="molecule type" value="Genomic_DNA"/>
</dbReference>
<feature type="transmembrane region" description="Helical" evidence="5">
    <location>
        <begin position="529"/>
        <end position="556"/>
    </location>
</feature>
<feature type="transmembrane region" description="Helical" evidence="5">
    <location>
        <begin position="495"/>
        <end position="517"/>
    </location>
</feature>
<feature type="transmembrane region" description="Helical" evidence="5">
    <location>
        <begin position="398"/>
        <end position="418"/>
    </location>
</feature>
<keyword evidence="4" id="KW-0175">Coiled coil</keyword>
<comment type="caution">
    <text evidence="7">The sequence shown here is derived from an EMBL/GenBank/DDBJ whole genome shotgun (WGS) entry which is preliminary data.</text>
</comment>
<proteinExistence type="predicted"/>
<name>A0A7Z0WP05_9PSEU</name>
<dbReference type="GO" id="GO:0016301">
    <property type="term" value="F:kinase activity"/>
    <property type="evidence" value="ECO:0007669"/>
    <property type="project" value="UniProtKB-KW"/>
</dbReference>
<accession>A0A7Z0WP05</accession>
<dbReference type="SUPFAM" id="SSF55874">
    <property type="entry name" value="ATPase domain of HSP90 chaperone/DNA topoisomerase II/histidine kinase"/>
    <property type="match status" value="1"/>
</dbReference>
<feature type="transmembrane region" description="Helical" evidence="5">
    <location>
        <begin position="456"/>
        <end position="475"/>
    </location>
</feature>
<evidence type="ECO:0000313" key="7">
    <source>
        <dbReference type="EMBL" id="OLF12063.1"/>
    </source>
</evidence>
<feature type="transmembrane region" description="Helical" evidence="5">
    <location>
        <begin position="121"/>
        <end position="140"/>
    </location>
</feature>
<feature type="coiled-coil region" evidence="4">
    <location>
        <begin position="552"/>
        <end position="586"/>
    </location>
</feature>
<dbReference type="AlphaFoldDB" id="A0A7Z0WP05"/>
<dbReference type="Gene3D" id="3.30.565.10">
    <property type="entry name" value="Histidine kinase-like ATPase, C-terminal domain"/>
    <property type="match status" value="1"/>
</dbReference>
<dbReference type="OrthoDB" id="5125370at2"/>
<feature type="transmembrane region" description="Helical" evidence="5">
    <location>
        <begin position="16"/>
        <end position="34"/>
    </location>
</feature>
<gene>
    <name evidence="7" type="ORF">BLA60_08545</name>
</gene>
<dbReference type="CDD" id="cd16917">
    <property type="entry name" value="HATPase_UhpB-NarQ-NarX-like"/>
    <property type="match status" value="1"/>
</dbReference>
<organism evidence="7 8">
    <name type="scientific">Actinophytocola xinjiangensis</name>
    <dbReference type="NCBI Taxonomy" id="485602"/>
    <lineage>
        <taxon>Bacteria</taxon>
        <taxon>Bacillati</taxon>
        <taxon>Actinomycetota</taxon>
        <taxon>Actinomycetes</taxon>
        <taxon>Pseudonocardiales</taxon>
        <taxon>Pseudonocardiaceae</taxon>
    </lineage>
</organism>
<dbReference type="RefSeq" id="WP_075132252.1">
    <property type="nucleotide sequence ID" value="NZ_MSIF01000003.1"/>
</dbReference>
<feature type="transmembrane region" description="Helical" evidence="5">
    <location>
        <begin position="95"/>
        <end position="114"/>
    </location>
</feature>
<feature type="transmembrane region" description="Helical" evidence="5">
    <location>
        <begin position="430"/>
        <end position="447"/>
    </location>
</feature>
<reference evidence="7 8" key="1">
    <citation type="submission" date="2016-12" db="EMBL/GenBank/DDBJ databases">
        <title>The draft genome sequence of Actinophytocola xinjiangensis.</title>
        <authorList>
            <person name="Wang W."/>
            <person name="Yuan L."/>
        </authorList>
    </citation>
    <scope>NUCLEOTIDE SEQUENCE [LARGE SCALE GENOMIC DNA]</scope>
    <source>
        <strain evidence="7 8">CGMCC 4.4663</strain>
    </source>
</reference>
<evidence type="ECO:0000256" key="5">
    <source>
        <dbReference type="SAM" id="Phobius"/>
    </source>
</evidence>
<protein>
    <recommendedName>
        <fullName evidence="6">Histidine kinase/HSP90-like ATPase domain-containing protein</fullName>
    </recommendedName>
</protein>
<keyword evidence="5" id="KW-0812">Transmembrane</keyword>
<keyword evidence="1" id="KW-0808">Transferase</keyword>
<dbReference type="Pfam" id="PF02518">
    <property type="entry name" value="HATPase_c"/>
    <property type="match status" value="1"/>
</dbReference>
<keyword evidence="8" id="KW-1185">Reference proteome</keyword>
<feature type="domain" description="Histidine kinase/HSP90-like ATPase" evidence="6">
    <location>
        <begin position="287"/>
        <end position="375"/>
    </location>
</feature>